<dbReference type="GO" id="GO:0046872">
    <property type="term" value="F:metal ion binding"/>
    <property type="evidence" value="ECO:0007669"/>
    <property type="project" value="UniProtKB-KW"/>
</dbReference>
<accession>A0A1A8Z5N2</accession>
<evidence type="ECO:0000313" key="8">
    <source>
        <dbReference type="EMBL" id="SBT38677.1"/>
    </source>
</evidence>
<gene>
    <name evidence="8" type="ORF">POVWA1_038390</name>
    <name evidence="9" type="ORF">POVWA2_037380</name>
</gene>
<reference evidence="10 11" key="1">
    <citation type="submission" date="2016-05" db="EMBL/GenBank/DDBJ databases">
        <authorList>
            <person name="Naeem Raeece"/>
        </authorList>
    </citation>
    <scope>NUCLEOTIDE SEQUENCE [LARGE SCALE GENOMIC DNA]</scope>
</reference>
<evidence type="ECO:0000256" key="3">
    <source>
        <dbReference type="ARBA" id="ARBA00022723"/>
    </source>
</evidence>
<feature type="compositionally biased region" description="Basic and acidic residues" evidence="6">
    <location>
        <begin position="485"/>
        <end position="499"/>
    </location>
</feature>
<dbReference type="Proteomes" id="UP000078550">
    <property type="component" value="Unassembled WGS sequence"/>
</dbReference>
<evidence type="ECO:0000256" key="4">
    <source>
        <dbReference type="ARBA" id="ARBA00023004"/>
    </source>
</evidence>
<evidence type="ECO:0000256" key="5">
    <source>
        <dbReference type="ARBA" id="ARBA00023014"/>
    </source>
</evidence>
<evidence type="ECO:0000313" key="9">
    <source>
        <dbReference type="EMBL" id="SBT39251.1"/>
    </source>
</evidence>
<evidence type="ECO:0000313" key="10">
    <source>
        <dbReference type="Proteomes" id="UP000078550"/>
    </source>
</evidence>
<dbReference type="EMBL" id="FLRD01000109">
    <property type="protein sequence ID" value="SBT38677.1"/>
    <property type="molecule type" value="Genomic_DNA"/>
</dbReference>
<proteinExistence type="inferred from homology"/>
<feature type="region of interest" description="Disordered" evidence="6">
    <location>
        <begin position="184"/>
        <end position="206"/>
    </location>
</feature>
<dbReference type="Gene3D" id="3.40.950.10">
    <property type="entry name" value="Fe-only Hydrogenase (Larger Subunit), Chain L, domain 3"/>
    <property type="match status" value="1"/>
</dbReference>
<organism evidence="9 10">
    <name type="scientific">Plasmodium ovale wallikeri</name>
    <dbReference type="NCBI Taxonomy" id="864142"/>
    <lineage>
        <taxon>Eukaryota</taxon>
        <taxon>Sar</taxon>
        <taxon>Alveolata</taxon>
        <taxon>Apicomplexa</taxon>
        <taxon>Aconoidasida</taxon>
        <taxon>Haemosporida</taxon>
        <taxon>Plasmodiidae</taxon>
        <taxon>Plasmodium</taxon>
        <taxon>Plasmodium (Plasmodium)</taxon>
    </lineage>
</organism>
<feature type="region of interest" description="Disordered" evidence="6">
    <location>
        <begin position="482"/>
        <end position="501"/>
    </location>
</feature>
<dbReference type="InterPro" id="IPR004108">
    <property type="entry name" value="Fe_hydrogenase_lsu_C"/>
</dbReference>
<dbReference type="AlphaFoldDB" id="A0A1A8Z5N2"/>
<dbReference type="InterPro" id="IPR009016">
    <property type="entry name" value="Fe_hydrogenase"/>
</dbReference>
<dbReference type="PANTHER" id="PTHR11615">
    <property type="entry name" value="NITRATE, FORMATE, IRON DEHYDROGENASE"/>
    <property type="match status" value="1"/>
</dbReference>
<evidence type="ECO:0000256" key="6">
    <source>
        <dbReference type="SAM" id="MobiDB-lite"/>
    </source>
</evidence>
<evidence type="ECO:0000313" key="11">
    <source>
        <dbReference type="Proteomes" id="UP000078555"/>
    </source>
</evidence>
<dbReference type="FunFam" id="3.30.70.20:FF:000042">
    <property type="entry name" value="Cytosolic Fe-S cluster assembly factor NAR1"/>
    <property type="match status" value="1"/>
</dbReference>
<dbReference type="SUPFAM" id="SSF53920">
    <property type="entry name" value="Fe-only hydrogenase"/>
    <property type="match status" value="1"/>
</dbReference>
<protein>
    <submittedName>
        <fullName evidence="9">Cytosolic Fe-S cluster assembly factor NAR1, putative</fullName>
    </submittedName>
</protein>
<feature type="domain" description="Iron hydrogenase large subunit C-terminal" evidence="7">
    <location>
        <begin position="245"/>
        <end position="294"/>
    </location>
</feature>
<evidence type="ECO:0000256" key="2">
    <source>
        <dbReference type="ARBA" id="ARBA00022485"/>
    </source>
</evidence>
<dbReference type="Proteomes" id="UP000078555">
    <property type="component" value="Unassembled WGS sequence"/>
</dbReference>
<keyword evidence="3" id="KW-0479">Metal-binding</keyword>
<name>A0A1A8Z5N2_PLAOA</name>
<dbReference type="Pfam" id="PF02906">
    <property type="entry name" value="Fe_hyd_lg_C"/>
    <property type="match status" value="1"/>
</dbReference>
<dbReference type="EMBL" id="FLRE01000144">
    <property type="protein sequence ID" value="SBT39251.1"/>
    <property type="molecule type" value="Genomic_DNA"/>
</dbReference>
<dbReference type="InterPro" id="IPR050340">
    <property type="entry name" value="Cytosolic_Fe-S_CAF"/>
</dbReference>
<evidence type="ECO:0000259" key="7">
    <source>
        <dbReference type="Pfam" id="PF02906"/>
    </source>
</evidence>
<keyword evidence="2" id="KW-0004">4Fe-4S</keyword>
<dbReference type="GO" id="GO:0051539">
    <property type="term" value="F:4 iron, 4 sulfur cluster binding"/>
    <property type="evidence" value="ECO:0007669"/>
    <property type="project" value="UniProtKB-KW"/>
</dbReference>
<reference evidence="9" key="2">
    <citation type="submission" date="2016-05" db="EMBL/GenBank/DDBJ databases">
        <authorList>
            <person name="Lavstsen T."/>
            <person name="Jespersen J.S."/>
        </authorList>
    </citation>
    <scope>NUCLEOTIDE SEQUENCE [LARGE SCALE GENOMIC DNA]</scope>
</reference>
<comment type="similarity">
    <text evidence="1">Belongs to the NARF family.</text>
</comment>
<keyword evidence="4" id="KW-0408">Iron</keyword>
<keyword evidence="5" id="KW-0411">Iron-sulfur</keyword>
<evidence type="ECO:0000256" key="1">
    <source>
        <dbReference type="ARBA" id="ARBA00006596"/>
    </source>
</evidence>
<keyword evidence="11" id="KW-1185">Reference proteome</keyword>
<dbReference type="Gene3D" id="3.30.70.20">
    <property type="match status" value="1"/>
</dbReference>
<sequence length="865" mass="99674">MFSNAVKLENLNDYNNDAEECIKPFLYKSQIVNDNDFEKPNLISIHKKNKKRKGEQRAQISLTDCLACSGCVTNEETTFLKSQNAIEIINTVKKKKINIISLSLQSVTALSVYYHLSISETQNKLCFFFKSLNFNYVYDSSLAELITLNEAKNEFIHFFRGNNSELGKKGNDCSYLNRKTTTKQNSDEVLKKKKQSRSSFSRSHDARDDIQKKLYRGNITTMNGYQYAHDCGYNYKNNYNPLEGKKSGENLPLICSHCSGSVIYAEKNFDDDLLNSLSKIRSSQDIQGIMLKCLHMRNSMYTLPLIKNSLFTSFFQSYNHRLKFMNTCRKYFLKNHNLLKEALDNYECINDEMGRNVRDIPNISIYDINHVYLLYCFDKKLEAHRNNPSQKNAIDNNMNSYLSYFHPYEEKTLNQNKNSTNDKLKTNFYCVDSVLTTVELVELINSMHIDFPALPELPIDSVYRLLRQTPGEKLPVIDSSSIKGQTKEGVNKEREKNEKNVPNCGGANGGIYYNMHEDKTRSEKSLGGAKKELTDRNSNEEVCSTSTFPEEGKDLVGYIYDEFSNKIIRCGDKNNISMGYGEEMFKFVCKEIFNFPIEDSNFNLKYQDIIVLSLFERDICVFRVVLSYGFKSMYNVLQKLRQRKIEDTSVHKASPTEDVALLTGEKGVKTYNMQITYNLQFSGRIDYVELMACEKGCLFGCAQNIFSERIQNFSSCSCYNLRIFKKVAEQEVIENFDFLFQNGDNAKGGNDGEEELGGIHCIYCSSTDKQATVPFLKEEDSKLLNSKQTFEYASFGKMEKDNLFKKLYDTMHSNKFTIHINSANCVEDMAVNSFLKKIYHVFNTGTFHIFKGTFSSKKKEDIINW</sequence>
<dbReference type="Gene3D" id="3.40.50.1780">
    <property type="match status" value="2"/>
</dbReference>